<dbReference type="FunCoup" id="A0A1X7UI36">
    <property type="interactions" value="503"/>
</dbReference>
<keyword evidence="10" id="KW-1185">Reference proteome</keyword>
<evidence type="ECO:0000256" key="5">
    <source>
        <dbReference type="PROSITE-ProRule" id="PRU00125"/>
    </source>
</evidence>
<keyword evidence="4 5" id="KW-0440">LIM domain</keyword>
<feature type="domain" description="PET" evidence="8">
    <location>
        <begin position="105"/>
        <end position="212"/>
    </location>
</feature>
<dbReference type="InterPro" id="IPR010442">
    <property type="entry name" value="PET_domain"/>
</dbReference>
<dbReference type="Proteomes" id="UP000007879">
    <property type="component" value="Unassembled WGS sequence"/>
</dbReference>
<dbReference type="OrthoDB" id="10069167at2759"/>
<dbReference type="PROSITE" id="PS50023">
    <property type="entry name" value="LIM_DOMAIN_2"/>
    <property type="match status" value="2"/>
</dbReference>
<evidence type="ECO:0008006" key="11">
    <source>
        <dbReference type="Google" id="ProtNLM"/>
    </source>
</evidence>
<sequence>MAEQKRVNRLPSIRSRAIETGVLVHEVDEGSPCLRCDNCEKGFLLHFWRKICANCQCPREEHDIRPHEERQAAVGKLLFHSNSDAKAMVKDAASKSPQRPRATIPHIPKQESESPSILRRTENFTWTPRDTTVEAARSFFANLPQNKKPVAGMAGDRYWQKQKIRQLPAHDIDLIYCNELTDEECKQMELFIKIRREKFLGRGMIKASDSSCVCKRCCVTFKKGESAVIADKLSGSDNMYHPACFTCTDCNELLIELIYFVYEDKLYCGRHHSEKMKPRCAACDEMIFCEEYTRAEDQNWHVNHFCCHRCDSYLGGQTYMAKETQPYCLKCYELLFANICTACGSTISLDEPVLKHEGKYWHARAECFKCRTCKKVLVDQPFLPKSSKIFCSKECFREYRDSKRAAQ</sequence>
<dbReference type="EnsemblMetazoa" id="XM_003387784.2">
    <property type="protein sequence ID" value="XP_003387832.1"/>
    <property type="gene ID" value="LOC100639282"/>
</dbReference>
<evidence type="ECO:0000256" key="6">
    <source>
        <dbReference type="SAM" id="MobiDB-lite"/>
    </source>
</evidence>
<dbReference type="FunFam" id="2.10.110.10:FF:000005">
    <property type="entry name" value="Testin isoform 1"/>
    <property type="match status" value="1"/>
</dbReference>
<evidence type="ECO:0000256" key="2">
    <source>
        <dbReference type="ARBA" id="ARBA00022737"/>
    </source>
</evidence>
<reference evidence="9" key="2">
    <citation type="submission" date="2017-05" db="UniProtKB">
        <authorList>
            <consortium name="EnsemblMetazoa"/>
        </authorList>
    </citation>
    <scope>IDENTIFICATION</scope>
</reference>
<keyword evidence="3 5" id="KW-0862">Zinc</keyword>
<organism evidence="9">
    <name type="scientific">Amphimedon queenslandica</name>
    <name type="common">Sponge</name>
    <dbReference type="NCBI Taxonomy" id="400682"/>
    <lineage>
        <taxon>Eukaryota</taxon>
        <taxon>Metazoa</taxon>
        <taxon>Porifera</taxon>
        <taxon>Demospongiae</taxon>
        <taxon>Heteroscleromorpha</taxon>
        <taxon>Haplosclerida</taxon>
        <taxon>Niphatidae</taxon>
        <taxon>Amphimedon</taxon>
    </lineage>
</organism>
<gene>
    <name evidence="9" type="primary">100639282</name>
</gene>
<dbReference type="eggNOG" id="KOG1704">
    <property type="taxonomic scope" value="Eukaryota"/>
</dbReference>
<dbReference type="InterPro" id="IPR047120">
    <property type="entry name" value="Pk/Esn/Tes"/>
</dbReference>
<dbReference type="STRING" id="400682.A0A1X7UI36"/>
<feature type="region of interest" description="Disordered" evidence="6">
    <location>
        <begin position="91"/>
        <end position="115"/>
    </location>
</feature>
<dbReference type="Pfam" id="PF00412">
    <property type="entry name" value="LIM"/>
    <property type="match status" value="3"/>
</dbReference>
<dbReference type="PANTHER" id="PTHR24211:SF22">
    <property type="entry name" value="TESTIN"/>
    <property type="match status" value="1"/>
</dbReference>
<dbReference type="CDD" id="cd09341">
    <property type="entry name" value="LIM2_Testin_like"/>
    <property type="match status" value="1"/>
</dbReference>
<dbReference type="SUPFAM" id="SSF57716">
    <property type="entry name" value="Glucocorticoid receptor-like (DNA-binding domain)"/>
    <property type="match status" value="2"/>
</dbReference>
<dbReference type="Pfam" id="PF06297">
    <property type="entry name" value="PET"/>
    <property type="match status" value="1"/>
</dbReference>
<feature type="domain" description="LIM zinc-binding" evidence="7">
    <location>
        <begin position="278"/>
        <end position="338"/>
    </location>
</feature>
<dbReference type="KEGG" id="aqu:100639282"/>
<evidence type="ECO:0000313" key="10">
    <source>
        <dbReference type="Proteomes" id="UP000007879"/>
    </source>
</evidence>
<dbReference type="PROSITE" id="PS51303">
    <property type="entry name" value="PET"/>
    <property type="match status" value="1"/>
</dbReference>
<proteinExistence type="predicted"/>
<accession>A0A1X7UI36</accession>
<evidence type="ECO:0000256" key="4">
    <source>
        <dbReference type="ARBA" id="ARBA00023038"/>
    </source>
</evidence>
<dbReference type="GO" id="GO:0008270">
    <property type="term" value="F:zinc ion binding"/>
    <property type="evidence" value="ECO:0007669"/>
    <property type="project" value="InterPro"/>
</dbReference>
<evidence type="ECO:0000259" key="7">
    <source>
        <dbReference type="PROSITE" id="PS50023"/>
    </source>
</evidence>
<evidence type="ECO:0000259" key="8">
    <source>
        <dbReference type="PROSITE" id="PS51303"/>
    </source>
</evidence>
<evidence type="ECO:0000256" key="3">
    <source>
        <dbReference type="ARBA" id="ARBA00022833"/>
    </source>
</evidence>
<protein>
    <recommendedName>
        <fullName evidence="11">LIM zinc-binding domain-containing protein</fullName>
    </recommendedName>
</protein>
<dbReference type="Gene3D" id="2.10.110.10">
    <property type="entry name" value="Cysteine Rich Protein"/>
    <property type="match status" value="3"/>
</dbReference>
<feature type="domain" description="LIM zinc-binding" evidence="7">
    <location>
        <begin position="212"/>
        <end position="277"/>
    </location>
</feature>
<dbReference type="PROSITE" id="PS00478">
    <property type="entry name" value="LIM_DOMAIN_1"/>
    <property type="match status" value="1"/>
</dbReference>
<dbReference type="InParanoid" id="A0A1X7UI36"/>
<dbReference type="AlphaFoldDB" id="A0A1X7UI36"/>
<dbReference type="SMART" id="SM00132">
    <property type="entry name" value="LIM"/>
    <property type="match status" value="3"/>
</dbReference>
<dbReference type="PANTHER" id="PTHR24211">
    <property type="entry name" value="LIM DOMAIN-CONTAINING PROTEIN"/>
    <property type="match status" value="1"/>
</dbReference>
<dbReference type="EnsemblMetazoa" id="Aqu2.1.27335_001">
    <property type="protein sequence ID" value="Aqu2.1.27335_001"/>
    <property type="gene ID" value="Aqu2.1.27335"/>
</dbReference>
<evidence type="ECO:0000256" key="1">
    <source>
        <dbReference type="ARBA" id="ARBA00022723"/>
    </source>
</evidence>
<keyword evidence="2" id="KW-0677">Repeat</keyword>
<name>A0A1X7UI36_AMPQE</name>
<dbReference type="InterPro" id="IPR001781">
    <property type="entry name" value="Znf_LIM"/>
</dbReference>
<reference evidence="10" key="1">
    <citation type="journal article" date="2010" name="Nature">
        <title>The Amphimedon queenslandica genome and the evolution of animal complexity.</title>
        <authorList>
            <person name="Srivastava M."/>
            <person name="Simakov O."/>
            <person name="Chapman J."/>
            <person name="Fahey B."/>
            <person name="Gauthier M.E."/>
            <person name="Mitros T."/>
            <person name="Richards G.S."/>
            <person name="Conaco C."/>
            <person name="Dacre M."/>
            <person name="Hellsten U."/>
            <person name="Larroux C."/>
            <person name="Putnam N.H."/>
            <person name="Stanke M."/>
            <person name="Adamska M."/>
            <person name="Darling A."/>
            <person name="Degnan S.M."/>
            <person name="Oakley T.H."/>
            <person name="Plachetzki D.C."/>
            <person name="Zhai Y."/>
            <person name="Adamski M."/>
            <person name="Calcino A."/>
            <person name="Cummins S.F."/>
            <person name="Goodstein D.M."/>
            <person name="Harris C."/>
            <person name="Jackson D.J."/>
            <person name="Leys S.P."/>
            <person name="Shu S."/>
            <person name="Woodcroft B.J."/>
            <person name="Vervoort M."/>
            <person name="Kosik K.S."/>
            <person name="Manning G."/>
            <person name="Degnan B.M."/>
            <person name="Rokhsar D.S."/>
        </authorList>
    </citation>
    <scope>NUCLEOTIDE SEQUENCE [LARGE SCALE GENOMIC DNA]</scope>
</reference>
<keyword evidence="1 5" id="KW-0479">Metal-binding</keyword>
<evidence type="ECO:0000313" key="9">
    <source>
        <dbReference type="EnsemblMetazoa" id="Aqu2.1.27335_001"/>
    </source>
</evidence>